<reference evidence="2 3" key="1">
    <citation type="submission" date="2019-07" db="EMBL/GenBank/DDBJ databases">
        <title>Chromosome genome assembly for large yellow croaker.</title>
        <authorList>
            <person name="Xiao S."/>
        </authorList>
    </citation>
    <scope>NUCLEOTIDE SEQUENCE [LARGE SCALE GENOMIC DNA]</scope>
    <source>
        <strain evidence="2">JMULYC20181020</strain>
        <tissue evidence="2">Muscle</tissue>
    </source>
</reference>
<accession>A0A6G0HKN8</accession>
<feature type="transmembrane region" description="Helical" evidence="1">
    <location>
        <begin position="141"/>
        <end position="160"/>
    </location>
</feature>
<feature type="transmembrane region" description="Helical" evidence="1">
    <location>
        <begin position="207"/>
        <end position="235"/>
    </location>
</feature>
<keyword evidence="1" id="KW-0812">Transmembrane</keyword>
<gene>
    <name evidence="2" type="ORF">D5F01_LYC21938</name>
</gene>
<organism evidence="2 3">
    <name type="scientific">Larimichthys crocea</name>
    <name type="common">Large yellow croaker</name>
    <name type="synonym">Pseudosciaena crocea</name>
    <dbReference type="NCBI Taxonomy" id="215358"/>
    <lineage>
        <taxon>Eukaryota</taxon>
        <taxon>Metazoa</taxon>
        <taxon>Chordata</taxon>
        <taxon>Craniata</taxon>
        <taxon>Vertebrata</taxon>
        <taxon>Euteleostomi</taxon>
        <taxon>Actinopterygii</taxon>
        <taxon>Neopterygii</taxon>
        <taxon>Teleostei</taxon>
        <taxon>Neoteleostei</taxon>
        <taxon>Acanthomorphata</taxon>
        <taxon>Eupercaria</taxon>
        <taxon>Sciaenidae</taxon>
        <taxon>Larimichthys</taxon>
    </lineage>
</organism>
<dbReference type="AlphaFoldDB" id="A0A6G0HKN8"/>
<feature type="transmembrane region" description="Helical" evidence="1">
    <location>
        <begin position="100"/>
        <end position="120"/>
    </location>
</feature>
<dbReference type="Proteomes" id="UP000424527">
    <property type="component" value="Unassembled WGS sequence"/>
</dbReference>
<evidence type="ECO:0000313" key="2">
    <source>
        <dbReference type="EMBL" id="KAE8279808.1"/>
    </source>
</evidence>
<name>A0A6G0HKN8_LARCR</name>
<sequence length="355" mass="41347">MASFGYSQQPRGLGAIRVTMQHTSRYWTTFVCGRTTFEKIIIMVTHSPARVVLMFAGLFTFLAAITLNSLSRFGVRSGIFKQSTEEVIIKYKTPITPAQWALFVWDFMYIWVFAMFVYFLTGLCRRNAYDWMYTTPAVLPYGFHVSVIMNIGLNIAWLFLFDRELLLPGLITTTLMTLTDYMILYFCYHGLKIYGAWLNKFRNTDLWLIRILVQNGTAIYTTWGTLFTLLNLTIYIQYETDVTKCDYAMLSLLLILMKLLVWFLLENFYLDEHVRYIVTIYPVVILWFSGSLSNSDSPQSRSYIFAAVILAISCVMFVARIALVTWKHYKRPLYNNKGPNMSPIEIALTQRRLFL</sequence>
<dbReference type="EMBL" id="REGW02000022">
    <property type="protein sequence ID" value="KAE8279808.1"/>
    <property type="molecule type" value="Genomic_DNA"/>
</dbReference>
<keyword evidence="1" id="KW-0472">Membrane</keyword>
<feature type="transmembrane region" description="Helical" evidence="1">
    <location>
        <begin position="51"/>
        <end position="70"/>
    </location>
</feature>
<proteinExistence type="predicted"/>
<evidence type="ECO:0000313" key="3">
    <source>
        <dbReference type="Proteomes" id="UP000424527"/>
    </source>
</evidence>
<feature type="transmembrane region" description="Helical" evidence="1">
    <location>
        <begin position="247"/>
        <end position="265"/>
    </location>
</feature>
<feature type="transmembrane region" description="Helical" evidence="1">
    <location>
        <begin position="166"/>
        <end position="186"/>
    </location>
</feature>
<protein>
    <submittedName>
        <fullName evidence="2">Uncharacterized protein</fullName>
    </submittedName>
</protein>
<dbReference type="PANTHER" id="PTHR33802">
    <property type="entry name" value="SI:CH211-161H7.5-RELATED"/>
    <property type="match status" value="1"/>
</dbReference>
<evidence type="ECO:0000256" key="1">
    <source>
        <dbReference type="SAM" id="Phobius"/>
    </source>
</evidence>
<comment type="caution">
    <text evidence="2">The sequence shown here is derived from an EMBL/GenBank/DDBJ whole genome shotgun (WGS) entry which is preliminary data.</text>
</comment>
<keyword evidence="3" id="KW-1185">Reference proteome</keyword>
<keyword evidence="1" id="KW-1133">Transmembrane helix</keyword>
<feature type="transmembrane region" description="Helical" evidence="1">
    <location>
        <begin position="302"/>
        <end position="323"/>
    </location>
</feature>
<feature type="transmembrane region" description="Helical" evidence="1">
    <location>
        <begin position="274"/>
        <end position="290"/>
    </location>
</feature>
<dbReference type="PANTHER" id="PTHR33802:SF4">
    <property type="entry name" value="SI:DKEY-29D8.3"/>
    <property type="match status" value="1"/>
</dbReference>